<dbReference type="RefSeq" id="WP_002656859.1">
    <property type="nucleotide sequence ID" value="NZ_JH719942.1"/>
</dbReference>
<evidence type="ECO:0000313" key="2">
    <source>
        <dbReference type="Proteomes" id="UP000005113"/>
    </source>
</evidence>
<organism evidence="1 2">
    <name type="scientific">Saprospira grandis DSM 2844</name>
    <dbReference type="NCBI Taxonomy" id="694433"/>
    <lineage>
        <taxon>Bacteria</taxon>
        <taxon>Pseudomonadati</taxon>
        <taxon>Bacteroidota</taxon>
        <taxon>Saprospiria</taxon>
        <taxon>Saprospirales</taxon>
        <taxon>Saprospiraceae</taxon>
        <taxon>Saprospira</taxon>
    </lineage>
</organism>
<evidence type="ECO:0000313" key="1">
    <source>
        <dbReference type="EMBL" id="EJF52127.1"/>
    </source>
</evidence>
<dbReference type="InterPro" id="IPR006482">
    <property type="entry name" value="Cas7_Csh2/Csh2"/>
</dbReference>
<reference evidence="2" key="1">
    <citation type="journal article" date="2012" name="Stand. Genomic Sci.">
        <title>Permanent draft genome sequence of the gliding predator Saprospira grandis strain Sa g1 (= HR1).</title>
        <authorList>
            <person name="Mavromatis K."/>
            <person name="Chertkov O."/>
            <person name="Lapidus A."/>
            <person name="Nolan M."/>
            <person name="Lucas S."/>
            <person name="Tice H."/>
            <person name="Del Rio T.G."/>
            <person name="Cheng J.F."/>
            <person name="Han C."/>
            <person name="Tapia R."/>
            <person name="Bruce D."/>
            <person name="Goodwin L.A."/>
            <person name="Pitluck S."/>
            <person name="Huntemann M."/>
            <person name="Liolios K."/>
            <person name="Pagani I."/>
            <person name="Ivanova N."/>
            <person name="Mikhailova N."/>
            <person name="Pati A."/>
            <person name="Chen A."/>
            <person name="Palaniappan K."/>
            <person name="Land M."/>
            <person name="Brambilla E.M."/>
            <person name="Rohde M."/>
            <person name="Spring S."/>
            <person name="Goker M."/>
            <person name="Detter J.C."/>
            <person name="Bristow J."/>
            <person name="Eisen J.A."/>
            <person name="Markowitz V."/>
            <person name="Hugenholtz P."/>
            <person name="Kyrpides N.C."/>
            <person name="Klenk H.P."/>
            <person name="Woyke T."/>
        </authorList>
    </citation>
    <scope>NUCLEOTIDE SEQUENCE [LARGE SCALE GENOMIC DNA]</scope>
    <source>
        <strain evidence="2">DSM 2844</strain>
    </source>
</reference>
<gene>
    <name evidence="1" type="ORF">SapgrDRAFT_0381</name>
</gene>
<proteinExistence type="predicted"/>
<protein>
    <submittedName>
        <fullName evidence="1">Uncharacterized protein predicted to be involved in DNA repair</fullName>
    </submittedName>
</protein>
<dbReference type="GO" id="GO:0043571">
    <property type="term" value="P:maintenance of CRISPR repeat elements"/>
    <property type="evidence" value="ECO:0007669"/>
    <property type="project" value="InterPro"/>
</dbReference>
<dbReference type="AlphaFoldDB" id="J0P408"/>
<dbReference type="OrthoDB" id="834695at2"/>
<dbReference type="EMBL" id="JH719942">
    <property type="protein sequence ID" value="EJF52127.1"/>
    <property type="molecule type" value="Genomic_DNA"/>
</dbReference>
<dbReference type="Proteomes" id="UP000005113">
    <property type="component" value="Unassembled WGS sequence"/>
</dbReference>
<dbReference type="HOGENOM" id="CLU_078173_0_0_10"/>
<sequence length="299" mass="34361">MSNFKNRVFGCVMVKALNASYNADFSQQPRRLPNGTVYATDKVLKYSIRNYFKQALGERVFYFSSHNKDFQPRNLDETYAYHFDAKTAKDKKKVLENLFTCLDVRLFGGTYASKNANLSIHGSCQITPALNRFPEQMIYSEQIMSPFRNSSKSDSMQTTLGTQSRLQEGHYVHHFSLNPKNIESFKEQLPNLQLLSQEDVRKLKEALRRGVTYYDSASKIGCENELMIWLELKEGEQMVLPSFVELIEMTEDKVLDLSALSRILQRPDVLAATEKLEIYTNIPKESIKGLMEHAQLLAL</sequence>
<accession>J0P408</accession>
<dbReference type="Pfam" id="PF05107">
    <property type="entry name" value="Cas_Cas7"/>
    <property type="match status" value="1"/>
</dbReference>
<name>J0P408_9BACT</name>